<gene>
    <name evidence="2" type="ORF">FHU34_11262</name>
</gene>
<dbReference type="Proteomes" id="UP000317685">
    <property type="component" value="Unassembled WGS sequence"/>
</dbReference>
<dbReference type="OrthoDB" id="4164936at2"/>
<organism evidence="2 3">
    <name type="scientific">Micromonospora taraxaci</name>
    <dbReference type="NCBI Taxonomy" id="1316803"/>
    <lineage>
        <taxon>Bacteria</taxon>
        <taxon>Bacillati</taxon>
        <taxon>Actinomycetota</taxon>
        <taxon>Actinomycetes</taxon>
        <taxon>Micromonosporales</taxon>
        <taxon>Micromonosporaceae</taxon>
        <taxon>Micromonospora</taxon>
    </lineage>
</organism>
<keyword evidence="3" id="KW-1185">Reference proteome</keyword>
<evidence type="ECO:0000256" key="1">
    <source>
        <dbReference type="SAM" id="MobiDB-lite"/>
    </source>
</evidence>
<sequence>MGYDISFFMPGHDDDGLSDELLLHLTNDQEAAWRRIVARAEHEIGPADEGRYPTHLELWLHEPAMQLCYAGNSASIEIPYRYTATVASAHAAVATAYALARIVEVETGMLGLDDEVSQAIQEYDLPKAVARYRGVGQHVRDLVAGQGPDSRSAGRHGPATGR</sequence>
<dbReference type="GeneID" id="300125919"/>
<comment type="caution">
    <text evidence="2">The sequence shown here is derived from an EMBL/GenBank/DDBJ whole genome shotgun (WGS) entry which is preliminary data.</text>
</comment>
<evidence type="ECO:0000313" key="3">
    <source>
        <dbReference type="Proteomes" id="UP000317685"/>
    </source>
</evidence>
<feature type="region of interest" description="Disordered" evidence="1">
    <location>
        <begin position="141"/>
        <end position="162"/>
    </location>
</feature>
<evidence type="ECO:0000313" key="2">
    <source>
        <dbReference type="EMBL" id="TWG14960.1"/>
    </source>
</evidence>
<proteinExistence type="predicted"/>
<reference evidence="2 3" key="1">
    <citation type="submission" date="2019-06" db="EMBL/GenBank/DDBJ databases">
        <title>Sequencing the genomes of 1000 actinobacteria strains.</title>
        <authorList>
            <person name="Klenk H.-P."/>
        </authorList>
    </citation>
    <scope>NUCLEOTIDE SEQUENCE [LARGE SCALE GENOMIC DNA]</scope>
    <source>
        <strain evidence="2 3">DSM 45885</strain>
    </source>
</reference>
<dbReference type="RefSeq" id="WP_145778317.1">
    <property type="nucleotide sequence ID" value="NZ_JBEZJB010000054.1"/>
</dbReference>
<dbReference type="AlphaFoldDB" id="A0A561VTQ6"/>
<protein>
    <submittedName>
        <fullName evidence="2">Uncharacterized protein</fullName>
    </submittedName>
</protein>
<accession>A0A561VTQ6</accession>
<name>A0A561VTQ6_9ACTN</name>
<dbReference type="EMBL" id="VIWZ01000001">
    <property type="protein sequence ID" value="TWG14960.1"/>
    <property type="molecule type" value="Genomic_DNA"/>
</dbReference>